<keyword evidence="1" id="KW-0472">Membrane</keyword>
<keyword evidence="3" id="KW-1185">Reference proteome</keyword>
<dbReference type="OMA" id="LLFLECE"/>
<keyword evidence="1" id="KW-0812">Transmembrane</keyword>
<evidence type="ECO:0008006" key="4">
    <source>
        <dbReference type="Google" id="ProtNLM"/>
    </source>
</evidence>
<organism evidence="2 3">
    <name type="scientific">Setaria viridis</name>
    <name type="common">Green bristlegrass</name>
    <name type="synonym">Setaria italica subsp. viridis</name>
    <dbReference type="NCBI Taxonomy" id="4556"/>
    <lineage>
        <taxon>Eukaryota</taxon>
        <taxon>Viridiplantae</taxon>
        <taxon>Streptophyta</taxon>
        <taxon>Embryophyta</taxon>
        <taxon>Tracheophyta</taxon>
        <taxon>Spermatophyta</taxon>
        <taxon>Magnoliopsida</taxon>
        <taxon>Liliopsida</taxon>
        <taxon>Poales</taxon>
        <taxon>Poaceae</taxon>
        <taxon>PACMAD clade</taxon>
        <taxon>Panicoideae</taxon>
        <taxon>Panicodae</taxon>
        <taxon>Paniceae</taxon>
        <taxon>Cenchrinae</taxon>
        <taxon>Setaria</taxon>
    </lineage>
</organism>
<evidence type="ECO:0000313" key="2">
    <source>
        <dbReference type="EMBL" id="TKW27052.1"/>
    </source>
</evidence>
<dbReference type="AlphaFoldDB" id="A0A4U6VEB2"/>
<evidence type="ECO:0000256" key="1">
    <source>
        <dbReference type="SAM" id="Phobius"/>
    </source>
</evidence>
<accession>A0A4U6VEB2</accession>
<gene>
    <name evidence="2" type="ORF">SEVIR_3G231800v2</name>
</gene>
<name>A0A4U6VEB2_SETVI</name>
<sequence>MALPSNDCVHCMIDTKETLQLLFLECEFAQDCWALIHLVVPYQILTSFKQQLAVPFYMKVIILMCWTIWLSRNDFIFKSIAPNLERSRVILRKLFDLMLHRAKRVYFPLIQ</sequence>
<feature type="transmembrane region" description="Helical" evidence="1">
    <location>
        <begin position="52"/>
        <end position="70"/>
    </location>
</feature>
<proteinExistence type="predicted"/>
<reference evidence="2" key="1">
    <citation type="submission" date="2019-03" db="EMBL/GenBank/DDBJ databases">
        <title>WGS assembly of Setaria viridis.</title>
        <authorList>
            <person name="Huang P."/>
            <person name="Jenkins J."/>
            <person name="Grimwood J."/>
            <person name="Barry K."/>
            <person name="Healey A."/>
            <person name="Mamidi S."/>
            <person name="Sreedasyam A."/>
            <person name="Shu S."/>
            <person name="Feldman M."/>
            <person name="Wu J."/>
            <person name="Yu Y."/>
            <person name="Chen C."/>
            <person name="Johnson J."/>
            <person name="Rokhsar D."/>
            <person name="Baxter I."/>
            <person name="Schmutz J."/>
            <person name="Brutnell T."/>
            <person name="Kellogg E."/>
        </authorList>
    </citation>
    <scope>NUCLEOTIDE SEQUENCE [LARGE SCALE GENOMIC DNA]</scope>
</reference>
<dbReference type="EMBL" id="CM016554">
    <property type="protein sequence ID" value="TKW27052.1"/>
    <property type="molecule type" value="Genomic_DNA"/>
</dbReference>
<evidence type="ECO:0000313" key="3">
    <source>
        <dbReference type="Proteomes" id="UP000298652"/>
    </source>
</evidence>
<protein>
    <recommendedName>
        <fullName evidence="4">Reverse transcriptase zinc-binding domain-containing protein</fullName>
    </recommendedName>
</protein>
<keyword evidence="1" id="KW-1133">Transmembrane helix</keyword>
<dbReference type="Proteomes" id="UP000298652">
    <property type="component" value="Chromosome 3"/>
</dbReference>
<dbReference type="Gramene" id="TKW27052">
    <property type="protein sequence ID" value="TKW27052"/>
    <property type="gene ID" value="SEVIR_3G231800v2"/>
</dbReference>